<dbReference type="Pfam" id="PF16528">
    <property type="entry name" value="Exo84_C"/>
    <property type="match status" value="1"/>
</dbReference>
<sequence length="894" mass="103544">MDEYTTFSPSINQIKRDPMIYVRDLTTKSSVTLEELLNARKTVQNCADETNTQLKKNVYKNYQLFIDTSQEISYLKSEMSQLSSYLNDEYKLLESLLSISIGGSKTGLTLSEKKEAQEKVKEERERKMLQMSQSTMNGPLPTKEFRTIIDNIEGGSGMLNNRQNSLVYCDGEVIELDENYSEIQNLYLVLLNDALIISTVNIDRTMSISNKTSFNQIPIRKYKFQSIIDLELIAVVNVKDRRYNKFEMAFKILMGPPDKVFLTNSPAKKKAWIDAFEAAKKYLRLQRHDTLYNISSQSSNNCSSITDTNVIGGGNHYSNLMLSPTTTTTTMNQTKSSPLTFTTTTFEENNELLEENNQMMDFELPIWLVELPDDLDVYIAQRNFDEAVKLVTRAHEHFYIYPKWCDNQMHVDLKLKIDNKISELVEALSSELNVAADRSLQTGPRASRRAVALLVQLGKSSLAIRLFLDQRKRLLKYYFKQQKITDGATISFMKRMTNLFFSHFVKTTKEFLRAFEIDQSECFNQDYNNDNNQPSNNSSLNWQNSDEFIIGNNIKCTNNNSLSASYSHTALACLNSWIYDEFQRYLALFPRHVFINQVNTLAAVECISLAMNQCTKLRQTIGIDLLFVLNKTLKNDIKNLIQEIHNKFMEAIKLRANENPIQPLTFETKIKLNKFLAEMNEYDLDVQDFIIKNNNDPKISYKIMLSYNTCTFAKSYLNTLKELLKLMHDPYSTRAINKILVQSFQWQMNYLRDSLYENRNNNNDNRFMEEFIRKNIIFILDKLIPIVIKKYCETLQVHSFNQIQTASLQYSHLKENDEENNTRQTSLTPDYNNDDDYNNDGYDNRQSDRRYLSPTPTPRSRKSRTSPTTANNYQDSQRGSSTSSPASTTTATYL</sequence>
<keyword evidence="6" id="KW-0813">Transport</keyword>
<dbReference type="Pfam" id="PF08700">
    <property type="entry name" value="VPS51_Exo84_N"/>
    <property type="match status" value="1"/>
</dbReference>
<name>A0A6P6XWX0_DERPT</name>
<dbReference type="CTD" id="43163"/>
<dbReference type="InterPro" id="IPR033961">
    <property type="entry name" value="Exo84"/>
</dbReference>
<dbReference type="PROSITE" id="PS50003">
    <property type="entry name" value="PH_DOMAIN"/>
    <property type="match status" value="1"/>
</dbReference>
<dbReference type="InterPro" id="IPR011993">
    <property type="entry name" value="PH-like_dom_sf"/>
</dbReference>
<evidence type="ECO:0000256" key="2">
    <source>
        <dbReference type="ARBA" id="ARBA00004556"/>
    </source>
</evidence>
<dbReference type="OMA" id="CGADMAL"/>
<dbReference type="GO" id="GO:0006893">
    <property type="term" value="P:Golgi to plasma membrane transport"/>
    <property type="evidence" value="ECO:0007669"/>
    <property type="project" value="TreeGrafter"/>
</dbReference>
<reference evidence="10" key="1">
    <citation type="submission" date="2025-08" db="UniProtKB">
        <authorList>
            <consortium name="RefSeq"/>
        </authorList>
    </citation>
    <scope>IDENTIFICATION</scope>
    <source>
        <strain evidence="10">Airmid</strain>
    </source>
</reference>
<organism evidence="9 10">
    <name type="scientific">Dermatophagoides pteronyssinus</name>
    <name type="common">European house dust mite</name>
    <dbReference type="NCBI Taxonomy" id="6956"/>
    <lineage>
        <taxon>Eukaryota</taxon>
        <taxon>Metazoa</taxon>
        <taxon>Ecdysozoa</taxon>
        <taxon>Arthropoda</taxon>
        <taxon>Chelicerata</taxon>
        <taxon>Arachnida</taxon>
        <taxon>Acari</taxon>
        <taxon>Acariformes</taxon>
        <taxon>Sarcoptiformes</taxon>
        <taxon>Astigmata</taxon>
        <taxon>Psoroptidia</taxon>
        <taxon>Analgoidea</taxon>
        <taxon>Pyroglyphidae</taxon>
        <taxon>Dermatophagoidinae</taxon>
        <taxon>Dermatophagoides</taxon>
    </lineage>
</organism>
<dbReference type="InterPro" id="IPR032403">
    <property type="entry name" value="Exo84_C"/>
</dbReference>
<gene>
    <name evidence="10" type="primary">LOC113790903</name>
</gene>
<comment type="similarity">
    <text evidence="4">Belongs to the EXO84 family.</text>
</comment>
<evidence type="ECO:0000256" key="6">
    <source>
        <dbReference type="ARBA" id="ARBA00022448"/>
    </source>
</evidence>
<dbReference type="InterPro" id="IPR042560">
    <property type="entry name" value="Exo84_C_2"/>
</dbReference>
<dbReference type="Gene3D" id="1.20.58.1210">
    <property type="entry name" value="Exo84p, N-terminal helical domain"/>
    <property type="match status" value="1"/>
</dbReference>
<dbReference type="SUPFAM" id="SSF74788">
    <property type="entry name" value="Cullin repeat-like"/>
    <property type="match status" value="2"/>
</dbReference>
<keyword evidence="8" id="KW-0653">Protein transport</keyword>
<dbReference type="InterPro" id="IPR001849">
    <property type="entry name" value="PH_domain"/>
</dbReference>
<dbReference type="Proteomes" id="UP000515146">
    <property type="component" value="Unplaced"/>
</dbReference>
<proteinExistence type="inferred from homology"/>
<dbReference type="GO" id="GO:0030426">
    <property type="term" value="C:growth cone"/>
    <property type="evidence" value="ECO:0007669"/>
    <property type="project" value="UniProtKB-SubCell"/>
</dbReference>
<dbReference type="OrthoDB" id="642193at2759"/>
<keyword evidence="9" id="KW-1185">Reference proteome</keyword>
<evidence type="ECO:0000313" key="9">
    <source>
        <dbReference type="Proteomes" id="UP000515146"/>
    </source>
</evidence>
<dbReference type="GO" id="GO:0000145">
    <property type="term" value="C:exocyst"/>
    <property type="evidence" value="ECO:0007669"/>
    <property type="project" value="InterPro"/>
</dbReference>
<dbReference type="InterPro" id="IPR042561">
    <property type="entry name" value="Exo84_C_1"/>
</dbReference>
<evidence type="ECO:0000256" key="3">
    <source>
        <dbReference type="ARBA" id="ARBA00004624"/>
    </source>
</evidence>
<accession>A0A6P6XWX0</accession>
<dbReference type="GO" id="GO:0048471">
    <property type="term" value="C:perinuclear region of cytoplasm"/>
    <property type="evidence" value="ECO:0007669"/>
    <property type="project" value="UniProtKB-SubCell"/>
</dbReference>
<dbReference type="GO" id="GO:0015031">
    <property type="term" value="P:protein transport"/>
    <property type="evidence" value="ECO:0007669"/>
    <property type="project" value="UniProtKB-KW"/>
</dbReference>
<dbReference type="FunCoup" id="A0A6P6XWX0">
    <property type="interactions" value="1267"/>
</dbReference>
<dbReference type="PANTHER" id="PTHR21426:SF12">
    <property type="entry name" value="EXOCYST COMPLEX COMPONENT 8"/>
    <property type="match status" value="1"/>
</dbReference>
<dbReference type="InterPro" id="IPR016159">
    <property type="entry name" value="Cullin_repeat-like_dom_sf"/>
</dbReference>
<evidence type="ECO:0000256" key="1">
    <source>
        <dbReference type="ARBA" id="ARBA00002660"/>
    </source>
</evidence>
<comment type="function">
    <text evidence="1">Component of the exocyst complex involved in the docking of exocytic vesicles with fusion sites on the plasma membrane.</text>
</comment>
<dbReference type="InParanoid" id="A0A6P6XWX0"/>
<dbReference type="RefSeq" id="XP_027196409.1">
    <property type="nucleotide sequence ID" value="XM_027340608.1"/>
</dbReference>
<keyword evidence="7" id="KW-0268">Exocytosis</keyword>
<evidence type="ECO:0000256" key="5">
    <source>
        <dbReference type="ARBA" id="ARBA00017509"/>
    </source>
</evidence>
<dbReference type="SMART" id="SM00233">
    <property type="entry name" value="PH"/>
    <property type="match status" value="1"/>
</dbReference>
<protein>
    <recommendedName>
        <fullName evidence="5">Exocyst complex component 8</fullName>
    </recommendedName>
</protein>
<comment type="subcellular location">
    <subcellularLocation>
        <location evidence="3">Cell projection</location>
        <location evidence="3">Growth cone</location>
    </subcellularLocation>
    <subcellularLocation>
        <location evidence="2">Cytoplasm</location>
        <location evidence="2">Perinuclear region</location>
    </subcellularLocation>
</comment>
<evidence type="ECO:0000256" key="8">
    <source>
        <dbReference type="ARBA" id="ARBA00022927"/>
    </source>
</evidence>
<evidence type="ECO:0000256" key="4">
    <source>
        <dbReference type="ARBA" id="ARBA00007210"/>
    </source>
</evidence>
<dbReference type="SUPFAM" id="SSF50729">
    <property type="entry name" value="PH domain-like"/>
    <property type="match status" value="1"/>
</dbReference>
<dbReference type="GO" id="GO:0006887">
    <property type="term" value="P:exocytosis"/>
    <property type="evidence" value="ECO:0007669"/>
    <property type="project" value="UniProtKB-KW"/>
</dbReference>
<dbReference type="Gene3D" id="2.30.29.30">
    <property type="entry name" value="Pleckstrin-homology domain (PH domain)/Phosphotyrosine-binding domain (PTB)"/>
    <property type="match status" value="1"/>
</dbReference>
<evidence type="ECO:0000256" key="7">
    <source>
        <dbReference type="ARBA" id="ARBA00022483"/>
    </source>
</evidence>
<dbReference type="PANTHER" id="PTHR21426">
    <property type="entry name" value="EXOCYST COMPLEX COMPONENT 8"/>
    <property type="match status" value="1"/>
</dbReference>
<dbReference type="AlphaFoldDB" id="A0A6P6XWX0"/>
<dbReference type="Gene3D" id="1.20.58.1220">
    <property type="entry name" value="Exo84p, C-terminal helical domain"/>
    <property type="match status" value="1"/>
</dbReference>
<dbReference type="KEGG" id="dpte:113790903"/>
<evidence type="ECO:0000313" key="10">
    <source>
        <dbReference type="RefSeq" id="XP_027196409.1"/>
    </source>
</evidence>